<feature type="binding site" evidence="10">
    <location>
        <position position="235"/>
    </location>
    <ligand>
        <name>an alpha-L-fucosyl-(1-&gt;2)-beta-D-galactosyl derivative</name>
        <dbReference type="ChEBI" id="CHEBI:140327"/>
    </ligand>
</feature>
<dbReference type="GO" id="GO:0031982">
    <property type="term" value="C:vesicle"/>
    <property type="evidence" value="ECO:0007669"/>
    <property type="project" value="TreeGrafter"/>
</dbReference>
<evidence type="ECO:0000256" key="5">
    <source>
        <dbReference type="ARBA" id="ARBA00022692"/>
    </source>
</evidence>
<proteinExistence type="inferred from homology"/>
<evidence type="ECO:0000256" key="10">
    <source>
        <dbReference type="PIRSR" id="PIRSR605076-2"/>
    </source>
</evidence>
<feature type="binding site" evidence="10">
    <location>
        <position position="329"/>
    </location>
    <ligand>
        <name>an alpha-L-fucosyl-(1-&gt;2)-beta-D-galactosyl derivative</name>
        <dbReference type="ChEBI" id="CHEBI:140327"/>
    </ligand>
</feature>
<dbReference type="PANTHER" id="PTHR10462:SF53">
    <property type="entry name" value="HISTO-BLOOD GROUP ABO SYSTEM TRANSFERASE 1-LIKE"/>
    <property type="match status" value="1"/>
</dbReference>
<dbReference type="InterPro" id="IPR029044">
    <property type="entry name" value="Nucleotide-diphossugar_trans"/>
</dbReference>
<feature type="binding site" evidence="11">
    <location>
        <position position="213"/>
    </location>
    <ligand>
        <name>Mn(2+)</name>
        <dbReference type="ChEBI" id="CHEBI:29035"/>
    </ligand>
</feature>
<evidence type="ECO:0000256" key="8">
    <source>
        <dbReference type="ARBA" id="ARBA00023136"/>
    </source>
</evidence>
<name>A0AAV6ZHU6_ENGPU</name>
<reference evidence="13" key="1">
    <citation type="thesis" date="2020" institute="ProQuest LLC" country="789 East Eisenhower Parkway, Ann Arbor, MI, USA">
        <title>Comparative Genomics and Chromosome Evolution.</title>
        <authorList>
            <person name="Mudd A.B."/>
        </authorList>
    </citation>
    <scope>NUCLEOTIDE SEQUENCE</scope>
    <source>
        <strain evidence="13">237g6f4</strain>
        <tissue evidence="13">Blood</tissue>
    </source>
</reference>
<feature type="binding site" evidence="10">
    <location>
        <begin position="122"/>
        <end position="124"/>
    </location>
    <ligand>
        <name>UDP-N-acetyl-alpha-D-galactosamine</name>
        <dbReference type="ChEBI" id="CHEBI:67138"/>
    </ligand>
</feature>
<gene>
    <name evidence="13" type="ORF">GDO81_020342</name>
</gene>
<feature type="binding site" evidence="10">
    <location>
        <position position="305"/>
    </location>
    <ligand>
        <name>an alpha-L-fucosyl-(1-&gt;2)-beta-D-galactosyl derivative</name>
        <dbReference type="ChEBI" id="CHEBI:140327"/>
    </ligand>
</feature>
<dbReference type="SUPFAM" id="SSF53448">
    <property type="entry name" value="Nucleotide-diphospho-sugar transferases"/>
    <property type="match status" value="1"/>
</dbReference>
<keyword evidence="5 12" id="KW-0812">Transmembrane</keyword>
<comment type="subcellular location">
    <subcellularLocation>
        <location evidence="1">Membrane</location>
        <topology evidence="1">Single-pass type II membrane protein</topology>
    </subcellularLocation>
</comment>
<keyword evidence="8 12" id="KW-0472">Membrane</keyword>
<keyword evidence="11" id="KW-0464">Manganese</keyword>
<feature type="active site" description="Nucleophile" evidence="9">
    <location>
        <position position="305"/>
    </location>
</feature>
<evidence type="ECO:0000313" key="13">
    <source>
        <dbReference type="EMBL" id="KAG8545768.1"/>
    </source>
</evidence>
<dbReference type="InterPro" id="IPR005076">
    <property type="entry name" value="Glyco_trans_6"/>
</dbReference>
<comment type="cofactor">
    <cofactor evidence="11">
        <name>Mn(2+)</name>
        <dbReference type="ChEBI" id="CHEBI:29035"/>
    </cofactor>
    <text evidence="11">Binds 1 Mn(2+) ion per subunit.</text>
</comment>
<evidence type="ECO:0000256" key="6">
    <source>
        <dbReference type="ARBA" id="ARBA00022968"/>
    </source>
</evidence>
<evidence type="ECO:0008006" key="15">
    <source>
        <dbReference type="Google" id="ProtNLM"/>
    </source>
</evidence>
<dbReference type="GO" id="GO:0005794">
    <property type="term" value="C:Golgi apparatus"/>
    <property type="evidence" value="ECO:0007669"/>
    <property type="project" value="TreeGrafter"/>
</dbReference>
<evidence type="ECO:0000256" key="11">
    <source>
        <dbReference type="PIRSR" id="PIRSR605076-3"/>
    </source>
</evidence>
<keyword evidence="6" id="KW-0735">Signal-anchor</keyword>
<keyword evidence="4" id="KW-0808">Transferase</keyword>
<dbReference type="FunFam" id="3.90.550.10:FF:000022">
    <property type="entry name" value="Histo-blood group ABO system transferase"/>
    <property type="match status" value="1"/>
</dbReference>
<protein>
    <recommendedName>
        <fullName evidence="15">Hexosyltransferase</fullName>
    </recommendedName>
</protein>
<feature type="binding site" evidence="10">
    <location>
        <begin position="213"/>
        <end position="215"/>
    </location>
    <ligand>
        <name>UDP-N-acetyl-alpha-D-galactosamine</name>
        <dbReference type="ChEBI" id="CHEBI:67138"/>
    </ligand>
</feature>
<feature type="binding site" evidence="11">
    <location>
        <position position="215"/>
    </location>
    <ligand>
        <name>Mn(2+)</name>
        <dbReference type="ChEBI" id="CHEBI:29035"/>
    </ligand>
</feature>
<dbReference type="Gene3D" id="3.90.550.10">
    <property type="entry name" value="Spore Coat Polysaccharide Biosynthesis Protein SpsA, Chain A"/>
    <property type="match status" value="1"/>
</dbReference>
<evidence type="ECO:0000256" key="2">
    <source>
        <dbReference type="ARBA" id="ARBA00010413"/>
    </source>
</evidence>
<keyword evidence="7 12" id="KW-1133">Transmembrane helix</keyword>
<dbReference type="PANTHER" id="PTHR10462">
    <property type="entry name" value="GLYCOSYLTRANSFERASE-RELATED"/>
    <property type="match status" value="1"/>
</dbReference>
<organism evidence="13 14">
    <name type="scientific">Engystomops pustulosus</name>
    <name type="common">Tungara frog</name>
    <name type="synonym">Physalaemus pustulosus</name>
    <dbReference type="NCBI Taxonomy" id="76066"/>
    <lineage>
        <taxon>Eukaryota</taxon>
        <taxon>Metazoa</taxon>
        <taxon>Chordata</taxon>
        <taxon>Craniata</taxon>
        <taxon>Vertebrata</taxon>
        <taxon>Euteleostomi</taxon>
        <taxon>Amphibia</taxon>
        <taxon>Batrachia</taxon>
        <taxon>Anura</taxon>
        <taxon>Neobatrachia</taxon>
        <taxon>Hyloidea</taxon>
        <taxon>Leptodactylidae</taxon>
        <taxon>Leiuperinae</taxon>
        <taxon>Engystomops</taxon>
    </lineage>
</organism>
<dbReference type="EMBL" id="WNYA01001435">
    <property type="protein sequence ID" value="KAG8545768.1"/>
    <property type="molecule type" value="Genomic_DNA"/>
</dbReference>
<keyword evidence="3" id="KW-0328">Glycosyltransferase</keyword>
<evidence type="ECO:0000313" key="14">
    <source>
        <dbReference type="Proteomes" id="UP000824782"/>
    </source>
</evidence>
<evidence type="ECO:0000256" key="3">
    <source>
        <dbReference type="ARBA" id="ARBA00022676"/>
    </source>
</evidence>
<keyword evidence="14" id="KW-1185">Reference proteome</keyword>
<sequence length="351" mass="41663">MFSFISLLWRHDWRIVTLEARYRWTHLLICHPIHRPQWSYVMSAQSCPYVWMSLQITRKGLLWFVPFMALSYIMYIRSLIFYPKEPSRTRWGAPIVWEGTFDREKDNRFHRTRGTVVGLSVFAVGMYLETYLEDFLVSASRYFMPDLPLMVYVLTERPSEVPTTPARRGMSVITLKVTRQTRWQDVSMLRMMDLRDRVLPMARDQVDYLFCMDVDQIFTSIYGPETLGDLVAQLHSGYYLASREEFPYERSPFSEAYIPPGDGAFYYHGAVYGGKPNLLLNLTSRCLRGILRDKNIGVEAIWQDESHLNKYLNLEHLPSKLLSPEYCWDNRLWLRFHKLRWGKKNYEKTRA</sequence>
<evidence type="ECO:0000256" key="1">
    <source>
        <dbReference type="ARBA" id="ARBA00004606"/>
    </source>
</evidence>
<keyword evidence="11" id="KW-0479">Metal-binding</keyword>
<comment type="similarity">
    <text evidence="2">Belongs to the glycosyltransferase 6 family.</text>
</comment>
<dbReference type="GO" id="GO:0016758">
    <property type="term" value="F:hexosyltransferase activity"/>
    <property type="evidence" value="ECO:0007669"/>
    <property type="project" value="InterPro"/>
</dbReference>
<evidence type="ECO:0000256" key="4">
    <source>
        <dbReference type="ARBA" id="ARBA00022679"/>
    </source>
</evidence>
<accession>A0AAV6ZHU6</accession>
<dbReference type="AlphaFoldDB" id="A0AAV6ZHU6"/>
<evidence type="ECO:0000256" key="12">
    <source>
        <dbReference type="SAM" id="Phobius"/>
    </source>
</evidence>
<feature type="binding site" evidence="10">
    <location>
        <position position="127"/>
    </location>
    <ligand>
        <name>UDP-N-acetyl-alpha-D-galactosamine</name>
        <dbReference type="ChEBI" id="CHEBI:67138"/>
    </ligand>
</feature>
<feature type="transmembrane region" description="Helical" evidence="12">
    <location>
        <begin position="61"/>
        <end position="82"/>
    </location>
</feature>
<dbReference type="GO" id="GO:0005975">
    <property type="term" value="P:carbohydrate metabolic process"/>
    <property type="evidence" value="ECO:0007669"/>
    <property type="project" value="InterPro"/>
</dbReference>
<dbReference type="Proteomes" id="UP000824782">
    <property type="component" value="Unassembled WGS sequence"/>
</dbReference>
<evidence type="ECO:0000256" key="7">
    <source>
        <dbReference type="ARBA" id="ARBA00022989"/>
    </source>
</evidence>
<dbReference type="Pfam" id="PF03414">
    <property type="entry name" value="Glyco_transf_6"/>
    <property type="match status" value="1"/>
</dbReference>
<comment type="caution">
    <text evidence="13">The sequence shown here is derived from an EMBL/GenBank/DDBJ whole genome shotgun (WGS) entry which is preliminary data.</text>
</comment>
<dbReference type="GO" id="GO:0016020">
    <property type="term" value="C:membrane"/>
    <property type="evidence" value="ECO:0007669"/>
    <property type="project" value="UniProtKB-SubCell"/>
</dbReference>
<evidence type="ECO:0000256" key="9">
    <source>
        <dbReference type="PIRSR" id="PIRSR605076-1"/>
    </source>
</evidence>
<dbReference type="GO" id="GO:0046872">
    <property type="term" value="F:metal ion binding"/>
    <property type="evidence" value="ECO:0007669"/>
    <property type="project" value="UniProtKB-KW"/>
</dbReference>